<proteinExistence type="predicted"/>
<feature type="non-terminal residue" evidence="1">
    <location>
        <position position="34"/>
    </location>
</feature>
<sequence>MKNNTFSYMHNRKCLAGSDIRPVVLTKMFNALRK</sequence>
<accession>A0A0V1DUS6</accession>
<evidence type="ECO:0000313" key="2">
    <source>
        <dbReference type="Proteomes" id="UP000054995"/>
    </source>
</evidence>
<gene>
    <name evidence="1" type="ORF">T4D_14179</name>
</gene>
<dbReference type="Proteomes" id="UP000054995">
    <property type="component" value="Unassembled WGS sequence"/>
</dbReference>
<reference evidence="1 2" key="1">
    <citation type="submission" date="2015-01" db="EMBL/GenBank/DDBJ databases">
        <title>Evolution of Trichinella species and genotypes.</title>
        <authorList>
            <person name="Korhonen P.K."/>
            <person name="Edoardo P."/>
            <person name="Giuseppe L.R."/>
            <person name="Gasser R.B."/>
        </authorList>
    </citation>
    <scope>NUCLEOTIDE SEQUENCE [LARGE SCALE GENOMIC DNA]</scope>
    <source>
        <strain evidence="1">ISS470</strain>
    </source>
</reference>
<comment type="caution">
    <text evidence="1">The sequence shown here is derived from an EMBL/GenBank/DDBJ whole genome shotgun (WGS) entry which is preliminary data.</text>
</comment>
<dbReference type="EMBL" id="JYDT01001336">
    <property type="protein sequence ID" value="KRY65220.1"/>
    <property type="molecule type" value="Genomic_DNA"/>
</dbReference>
<name>A0A0V1DUS6_TRIPS</name>
<keyword evidence="2" id="KW-1185">Reference proteome</keyword>
<protein>
    <submittedName>
        <fullName evidence="1">Uncharacterized protein</fullName>
    </submittedName>
</protein>
<evidence type="ECO:0000313" key="1">
    <source>
        <dbReference type="EMBL" id="KRY65220.1"/>
    </source>
</evidence>
<organism evidence="1 2">
    <name type="scientific">Trichinella pseudospiralis</name>
    <name type="common">Parasitic roundworm</name>
    <dbReference type="NCBI Taxonomy" id="6337"/>
    <lineage>
        <taxon>Eukaryota</taxon>
        <taxon>Metazoa</taxon>
        <taxon>Ecdysozoa</taxon>
        <taxon>Nematoda</taxon>
        <taxon>Enoplea</taxon>
        <taxon>Dorylaimia</taxon>
        <taxon>Trichinellida</taxon>
        <taxon>Trichinellidae</taxon>
        <taxon>Trichinella</taxon>
    </lineage>
</organism>
<dbReference type="AlphaFoldDB" id="A0A0V1DUS6"/>